<keyword evidence="4 5" id="KW-0472">Membrane</keyword>
<dbReference type="RefSeq" id="WP_064779542.1">
    <property type="nucleotide sequence ID" value="NZ_JPVZ01000001.1"/>
</dbReference>
<organism evidence="7 8">
    <name type="scientific">Thalassospira tepidiphila MCCC 1A03514</name>
    <dbReference type="NCBI Taxonomy" id="1177930"/>
    <lineage>
        <taxon>Bacteria</taxon>
        <taxon>Pseudomonadati</taxon>
        <taxon>Pseudomonadota</taxon>
        <taxon>Alphaproteobacteria</taxon>
        <taxon>Rhodospirillales</taxon>
        <taxon>Thalassospiraceae</taxon>
        <taxon>Thalassospira</taxon>
    </lineage>
</organism>
<evidence type="ECO:0000259" key="6">
    <source>
        <dbReference type="Pfam" id="PF06803"/>
    </source>
</evidence>
<feature type="transmembrane region" description="Helical" evidence="5">
    <location>
        <begin position="21"/>
        <end position="38"/>
    </location>
</feature>
<evidence type="ECO:0000313" key="8">
    <source>
        <dbReference type="Proteomes" id="UP000094009"/>
    </source>
</evidence>
<evidence type="ECO:0000256" key="1">
    <source>
        <dbReference type="ARBA" id="ARBA00004127"/>
    </source>
</evidence>
<comment type="subcellular location">
    <subcellularLocation>
        <location evidence="1">Endomembrane system</location>
        <topology evidence="1">Multi-pass membrane protein</topology>
    </subcellularLocation>
</comment>
<reference evidence="7 8" key="1">
    <citation type="submission" date="2014-07" db="EMBL/GenBank/DDBJ databases">
        <title>Draft genome sequence of Thalassospira tepidiphila 1-1B.</title>
        <authorList>
            <person name="Lai Q."/>
            <person name="Shao Z."/>
        </authorList>
    </citation>
    <scope>NUCLEOTIDE SEQUENCE [LARGE SCALE GENOMIC DNA]</scope>
    <source>
        <strain evidence="7 8">MCCC 1A03514</strain>
    </source>
</reference>
<evidence type="ECO:0000256" key="4">
    <source>
        <dbReference type="ARBA" id="ARBA00023136"/>
    </source>
</evidence>
<accession>A0A853L2T7</accession>
<dbReference type="Pfam" id="PF06803">
    <property type="entry name" value="DUF1232"/>
    <property type="match status" value="1"/>
</dbReference>
<proteinExistence type="predicted"/>
<keyword evidence="2 5" id="KW-0812">Transmembrane</keyword>
<sequence length="119" mass="12894">MIVPNLLRTLIRKDVALKSKLLLLTGLVYLVSPVDFLPDVLVGIGWLDDLVIVPLLGWLSYRSLPDDVQREVIQDDLGKQSGSRRLFVYLGILAIVVIAVAVMGGMDASLDPASIPAAD</sequence>
<dbReference type="GO" id="GO:0012505">
    <property type="term" value="C:endomembrane system"/>
    <property type="evidence" value="ECO:0007669"/>
    <property type="project" value="UniProtKB-SubCell"/>
</dbReference>
<feature type="transmembrane region" description="Helical" evidence="5">
    <location>
        <begin position="44"/>
        <end position="61"/>
    </location>
</feature>
<dbReference type="Proteomes" id="UP000094009">
    <property type="component" value="Unassembled WGS sequence"/>
</dbReference>
<comment type="caution">
    <text evidence="7">The sequence shown here is derived from an EMBL/GenBank/DDBJ whole genome shotgun (WGS) entry which is preliminary data.</text>
</comment>
<dbReference type="AlphaFoldDB" id="A0A853L2T7"/>
<evidence type="ECO:0000256" key="2">
    <source>
        <dbReference type="ARBA" id="ARBA00022692"/>
    </source>
</evidence>
<dbReference type="EMBL" id="JPVZ01000001">
    <property type="protein sequence ID" value="OAZ11640.1"/>
    <property type="molecule type" value="Genomic_DNA"/>
</dbReference>
<evidence type="ECO:0000256" key="5">
    <source>
        <dbReference type="SAM" id="Phobius"/>
    </source>
</evidence>
<keyword evidence="3 5" id="KW-1133">Transmembrane helix</keyword>
<protein>
    <recommendedName>
        <fullName evidence="6">DUF1232 domain-containing protein</fullName>
    </recommendedName>
</protein>
<gene>
    <name evidence="7" type="ORF">TH4_00690</name>
</gene>
<dbReference type="InterPro" id="IPR010652">
    <property type="entry name" value="DUF1232"/>
</dbReference>
<evidence type="ECO:0000313" key="7">
    <source>
        <dbReference type="EMBL" id="OAZ11640.1"/>
    </source>
</evidence>
<evidence type="ECO:0000256" key="3">
    <source>
        <dbReference type="ARBA" id="ARBA00022989"/>
    </source>
</evidence>
<feature type="domain" description="DUF1232" evidence="6">
    <location>
        <begin position="20"/>
        <end position="55"/>
    </location>
</feature>
<feature type="transmembrane region" description="Helical" evidence="5">
    <location>
        <begin position="86"/>
        <end position="106"/>
    </location>
</feature>
<name>A0A853L2T7_9PROT</name>